<reference evidence="1" key="1">
    <citation type="submission" date="2021-02" db="EMBL/GenBank/DDBJ databases">
        <authorList>
            <person name="Nowell W R."/>
        </authorList>
    </citation>
    <scope>NUCLEOTIDE SEQUENCE</scope>
</reference>
<dbReference type="Proteomes" id="UP000677228">
    <property type="component" value="Unassembled WGS sequence"/>
</dbReference>
<dbReference type="EMBL" id="CAJNOK010043318">
    <property type="protein sequence ID" value="CAF1568849.1"/>
    <property type="molecule type" value="Genomic_DNA"/>
</dbReference>
<evidence type="ECO:0000313" key="2">
    <source>
        <dbReference type="EMBL" id="CAF4362512.1"/>
    </source>
</evidence>
<evidence type="ECO:0000313" key="1">
    <source>
        <dbReference type="EMBL" id="CAF1568849.1"/>
    </source>
</evidence>
<accession>A0A8S2FVI8</accession>
<name>A0A8S2FVI8_9BILA</name>
<dbReference type="Proteomes" id="UP000682733">
    <property type="component" value="Unassembled WGS sequence"/>
</dbReference>
<proteinExistence type="predicted"/>
<organism evidence="1 3">
    <name type="scientific">Didymodactylos carnosus</name>
    <dbReference type="NCBI Taxonomy" id="1234261"/>
    <lineage>
        <taxon>Eukaryota</taxon>
        <taxon>Metazoa</taxon>
        <taxon>Spiralia</taxon>
        <taxon>Gnathifera</taxon>
        <taxon>Rotifera</taxon>
        <taxon>Eurotatoria</taxon>
        <taxon>Bdelloidea</taxon>
        <taxon>Philodinida</taxon>
        <taxon>Philodinidae</taxon>
        <taxon>Didymodactylos</taxon>
    </lineage>
</organism>
<comment type="caution">
    <text evidence="1">The sequence shown here is derived from an EMBL/GenBank/DDBJ whole genome shotgun (WGS) entry which is preliminary data.</text>
</comment>
<evidence type="ECO:0000313" key="3">
    <source>
        <dbReference type="Proteomes" id="UP000677228"/>
    </source>
</evidence>
<sequence>MYLLKTSCSEDHVNCKTILYPLQEYDLNSSIGQCIRLYHSTVYLSCESKGKLISILPGQHEIICRIKLDKNEEYVLFRNEEYAINPNKEKRFRCYFYAVAEYGLDCQCDGNKLNYDWFKSNYLLYSNQNWFNQTIDKIIVYKILTTLDLQSNMNIRIVIFYLIIYN</sequence>
<protein>
    <submittedName>
        <fullName evidence="1">Uncharacterized protein</fullName>
    </submittedName>
</protein>
<dbReference type="EMBL" id="CAJOBA010066062">
    <property type="protein sequence ID" value="CAF4362512.1"/>
    <property type="molecule type" value="Genomic_DNA"/>
</dbReference>
<gene>
    <name evidence="1" type="ORF">OVA965_LOCUS40236</name>
    <name evidence="2" type="ORF">TMI583_LOCUS41639</name>
</gene>
<dbReference type="AlphaFoldDB" id="A0A8S2FVI8"/>